<organism evidence="2 3">
    <name type="scientific">Pleuronectes platessa</name>
    <name type="common">European plaice</name>
    <dbReference type="NCBI Taxonomy" id="8262"/>
    <lineage>
        <taxon>Eukaryota</taxon>
        <taxon>Metazoa</taxon>
        <taxon>Chordata</taxon>
        <taxon>Craniata</taxon>
        <taxon>Vertebrata</taxon>
        <taxon>Euteleostomi</taxon>
        <taxon>Actinopterygii</taxon>
        <taxon>Neopterygii</taxon>
        <taxon>Teleostei</taxon>
        <taxon>Neoteleostei</taxon>
        <taxon>Acanthomorphata</taxon>
        <taxon>Carangaria</taxon>
        <taxon>Pleuronectiformes</taxon>
        <taxon>Pleuronectoidei</taxon>
        <taxon>Pleuronectidae</taxon>
        <taxon>Pleuronectes</taxon>
    </lineage>
</organism>
<proteinExistence type="predicted"/>
<gene>
    <name evidence="2" type="ORF">PLEPLA_LOCUS14384</name>
</gene>
<evidence type="ECO:0000313" key="3">
    <source>
        <dbReference type="Proteomes" id="UP001153269"/>
    </source>
</evidence>
<evidence type="ECO:0000313" key="2">
    <source>
        <dbReference type="EMBL" id="CAB1426448.1"/>
    </source>
</evidence>
<feature type="region of interest" description="Disordered" evidence="1">
    <location>
        <begin position="1"/>
        <end position="26"/>
    </location>
</feature>
<dbReference type="AlphaFoldDB" id="A0A9N7UAH3"/>
<dbReference type="Proteomes" id="UP001153269">
    <property type="component" value="Unassembled WGS sequence"/>
</dbReference>
<name>A0A9N7UAH3_PLEPL</name>
<protein>
    <submittedName>
        <fullName evidence="2">Uncharacterized protein</fullName>
    </submittedName>
</protein>
<comment type="caution">
    <text evidence="2">The sequence shown here is derived from an EMBL/GenBank/DDBJ whole genome shotgun (WGS) entry which is preliminary data.</text>
</comment>
<accession>A0A9N7UAH3</accession>
<feature type="region of interest" description="Disordered" evidence="1">
    <location>
        <begin position="67"/>
        <end position="87"/>
    </location>
</feature>
<dbReference type="EMBL" id="CADEAL010000890">
    <property type="protein sequence ID" value="CAB1426448.1"/>
    <property type="molecule type" value="Genomic_DNA"/>
</dbReference>
<evidence type="ECO:0000256" key="1">
    <source>
        <dbReference type="SAM" id="MobiDB-lite"/>
    </source>
</evidence>
<sequence length="112" mass="12231">MSARRDGCHSRHRDREGRKDGGEGGRHVCRVEAMGVNMKRSRRSVAWDHFELKNDLVHCQHCEAIPEAGGDKEPALSDTDEGSANTGAAARLAKLARSYLCITATSVPSELD</sequence>
<reference evidence="2" key="1">
    <citation type="submission" date="2020-03" db="EMBL/GenBank/DDBJ databases">
        <authorList>
            <person name="Weist P."/>
        </authorList>
    </citation>
    <scope>NUCLEOTIDE SEQUENCE</scope>
</reference>
<keyword evidence="3" id="KW-1185">Reference proteome</keyword>